<sequence length="52" mass="5697">MKKFLTSVLLIAGSVIGGLLVWRKVEADRTDDLWAEAEKASADLDAARTVQH</sequence>
<protein>
    <submittedName>
        <fullName evidence="1">DLW-39 family protein</fullName>
    </submittedName>
</protein>
<evidence type="ECO:0000313" key="2">
    <source>
        <dbReference type="Proteomes" id="UP001164305"/>
    </source>
</evidence>
<dbReference type="InterPro" id="IPR047990">
    <property type="entry name" value="DLW39-like"/>
</dbReference>
<dbReference type="RefSeq" id="WP_263594829.1">
    <property type="nucleotide sequence ID" value="NZ_CP107020.1"/>
</dbReference>
<name>A0ABY6G4A0_9MICO</name>
<accession>A0ABY6G4A0</accession>
<dbReference type="Proteomes" id="UP001164305">
    <property type="component" value="Chromosome"/>
</dbReference>
<evidence type="ECO:0000313" key="1">
    <source>
        <dbReference type="EMBL" id="UYG17621.1"/>
    </source>
</evidence>
<gene>
    <name evidence="1" type="ORF">BRM3_04110</name>
</gene>
<dbReference type="NCBIfam" id="NF038356">
    <property type="entry name" value="actino_DLW39"/>
    <property type="match status" value="1"/>
</dbReference>
<dbReference type="EMBL" id="CP107020">
    <property type="protein sequence ID" value="UYG17621.1"/>
    <property type="molecule type" value="Genomic_DNA"/>
</dbReference>
<reference evidence="1" key="1">
    <citation type="submission" date="2022-10" db="EMBL/GenBank/DDBJ databases">
        <title>Whole-Genome Sequencing of Brachybacterium huguangmaarense BRM-3, Isolated from Betula schmidtii.</title>
        <authorList>
            <person name="Haam D."/>
        </authorList>
    </citation>
    <scope>NUCLEOTIDE SEQUENCE</scope>
    <source>
        <strain evidence="1">BRM-3</strain>
    </source>
</reference>
<keyword evidence="2" id="KW-1185">Reference proteome</keyword>
<organism evidence="1 2">
    <name type="scientific">Brachybacterium huguangmaarense</name>
    <dbReference type="NCBI Taxonomy" id="1652028"/>
    <lineage>
        <taxon>Bacteria</taxon>
        <taxon>Bacillati</taxon>
        <taxon>Actinomycetota</taxon>
        <taxon>Actinomycetes</taxon>
        <taxon>Micrococcales</taxon>
        <taxon>Dermabacteraceae</taxon>
        <taxon>Brachybacterium</taxon>
    </lineage>
</organism>
<proteinExistence type="predicted"/>